<comment type="subcellular location">
    <subcellularLocation>
        <location evidence="10">Cell membrane</location>
        <topology evidence="10">Multi-pass membrane protein</topology>
    </subcellularLocation>
</comment>
<comment type="function">
    <text evidence="10">Catalyzes the transfer of an acyl group from acyl-phosphate (acyl-PO(4)) to glycerol-3-phosphate (G3P) to form lysophosphatidic acid (LPA). This enzyme utilizes acyl-phosphate as fatty acyl donor, but not acyl-CoA or acyl-ACP.</text>
</comment>
<gene>
    <name evidence="10 11" type="primary">plsY</name>
    <name evidence="11" type="ORF">IAA28_00670</name>
</gene>
<keyword evidence="11" id="KW-0012">Acyltransferase</keyword>
<comment type="caution">
    <text evidence="11">The sequence shown here is derived from an EMBL/GenBank/DDBJ whole genome shotgun (WGS) entry which is preliminary data.</text>
</comment>
<accession>A0A9D1W2D2</accession>
<reference evidence="11" key="1">
    <citation type="journal article" date="2021" name="PeerJ">
        <title>Extensive microbial diversity within the chicken gut microbiome revealed by metagenomics and culture.</title>
        <authorList>
            <person name="Gilroy R."/>
            <person name="Ravi A."/>
            <person name="Getino M."/>
            <person name="Pursley I."/>
            <person name="Horton D.L."/>
            <person name="Alikhan N.F."/>
            <person name="Baker D."/>
            <person name="Gharbi K."/>
            <person name="Hall N."/>
            <person name="Watson M."/>
            <person name="Adriaenssens E.M."/>
            <person name="Foster-Nyarko E."/>
            <person name="Jarju S."/>
            <person name="Secka A."/>
            <person name="Antonio M."/>
            <person name="Oren A."/>
            <person name="Chaudhuri R.R."/>
            <person name="La Ragione R."/>
            <person name="Hildebrand F."/>
            <person name="Pallen M.J."/>
        </authorList>
    </citation>
    <scope>NUCLEOTIDE SEQUENCE</scope>
    <source>
        <strain evidence="11">ChiGjej4B4-12881</strain>
    </source>
</reference>
<dbReference type="AlphaFoldDB" id="A0A9D1W2D2"/>
<comment type="subunit">
    <text evidence="10">Probably interacts with PlsX.</text>
</comment>
<keyword evidence="6 10" id="KW-0443">Lipid metabolism</keyword>
<dbReference type="Pfam" id="PF02660">
    <property type="entry name" value="G3P_acyltransf"/>
    <property type="match status" value="1"/>
</dbReference>
<keyword evidence="7 10" id="KW-0472">Membrane</keyword>
<keyword evidence="8 10" id="KW-0594">Phospholipid biosynthesis</keyword>
<name>A0A9D1W2D2_9FIRM</name>
<reference evidence="11" key="2">
    <citation type="submission" date="2021-04" db="EMBL/GenBank/DDBJ databases">
        <authorList>
            <person name="Gilroy R."/>
        </authorList>
    </citation>
    <scope>NUCLEOTIDE SEQUENCE</scope>
    <source>
        <strain evidence="11">ChiGjej4B4-12881</strain>
    </source>
</reference>
<dbReference type="InterPro" id="IPR003811">
    <property type="entry name" value="G3P_acylTferase_PlsY"/>
</dbReference>
<evidence type="ECO:0000256" key="3">
    <source>
        <dbReference type="ARBA" id="ARBA00022679"/>
    </source>
</evidence>
<sequence>MERILCLAMGYAFGLIQTGYFYGKLHSVDLHKYGSGNVGTTNALRVLGWKAGLIVFLGDFLKTVIPCMLVRFVLFQDRPEMTYVLMLYTAFGVILGHNYPFYMGFKGGKGIAATAGLIFSMDWRVTLICLVIFVGTVAITRFVSLGSILVVIALTACAVYFGGHGYFGLGEEYLMEFYGVAAAIALLAIWRHRANIGRLLHGTESKLGEKKK</sequence>
<dbReference type="NCBIfam" id="TIGR00023">
    <property type="entry name" value="glycerol-3-phosphate 1-O-acyltransferase PlsY"/>
    <property type="match status" value="1"/>
</dbReference>
<dbReference type="PANTHER" id="PTHR30309:SF0">
    <property type="entry name" value="GLYCEROL-3-PHOSPHATE ACYLTRANSFERASE-RELATED"/>
    <property type="match status" value="1"/>
</dbReference>
<proteinExistence type="inferred from homology"/>
<comment type="similarity">
    <text evidence="10">Belongs to the PlsY family.</text>
</comment>
<evidence type="ECO:0000313" key="12">
    <source>
        <dbReference type="Proteomes" id="UP000886780"/>
    </source>
</evidence>
<feature type="transmembrane region" description="Helical" evidence="10">
    <location>
        <begin position="142"/>
        <end position="161"/>
    </location>
</feature>
<protein>
    <recommendedName>
        <fullName evidence="10">Glycerol-3-phosphate acyltransferase</fullName>
    </recommendedName>
    <alternativeName>
        <fullName evidence="10">Acyl-PO4 G3P acyltransferase</fullName>
    </alternativeName>
    <alternativeName>
        <fullName evidence="10">Acyl-phosphate--glycerol-3-phosphate acyltransferase</fullName>
    </alternativeName>
    <alternativeName>
        <fullName evidence="10">G3P acyltransferase</fullName>
        <shortName evidence="10">GPAT</shortName>
        <ecNumber evidence="10">2.3.1.275</ecNumber>
    </alternativeName>
    <alternativeName>
        <fullName evidence="10">Lysophosphatidic acid synthase</fullName>
        <shortName evidence="10">LPA synthase</shortName>
    </alternativeName>
</protein>
<keyword evidence="2 10" id="KW-0444">Lipid biosynthesis</keyword>
<keyword evidence="4 10" id="KW-0812">Transmembrane</keyword>
<feature type="transmembrane region" description="Helical" evidence="10">
    <location>
        <begin position="111"/>
        <end position="135"/>
    </location>
</feature>
<dbReference type="Proteomes" id="UP000886780">
    <property type="component" value="Unassembled WGS sequence"/>
</dbReference>
<keyword evidence="5 10" id="KW-1133">Transmembrane helix</keyword>
<evidence type="ECO:0000256" key="7">
    <source>
        <dbReference type="ARBA" id="ARBA00023136"/>
    </source>
</evidence>
<dbReference type="EMBL" id="DXEU01000013">
    <property type="protein sequence ID" value="HIX51299.1"/>
    <property type="molecule type" value="Genomic_DNA"/>
</dbReference>
<feature type="transmembrane region" description="Helical" evidence="10">
    <location>
        <begin position="173"/>
        <end position="190"/>
    </location>
</feature>
<evidence type="ECO:0000256" key="5">
    <source>
        <dbReference type="ARBA" id="ARBA00022989"/>
    </source>
</evidence>
<evidence type="ECO:0000256" key="8">
    <source>
        <dbReference type="ARBA" id="ARBA00023209"/>
    </source>
</evidence>
<feature type="transmembrane region" description="Helical" evidence="10">
    <location>
        <begin position="81"/>
        <end position="99"/>
    </location>
</feature>
<comment type="catalytic activity">
    <reaction evidence="10">
        <text>an acyl phosphate + sn-glycerol 3-phosphate = a 1-acyl-sn-glycero-3-phosphate + phosphate</text>
        <dbReference type="Rhea" id="RHEA:34075"/>
        <dbReference type="ChEBI" id="CHEBI:43474"/>
        <dbReference type="ChEBI" id="CHEBI:57597"/>
        <dbReference type="ChEBI" id="CHEBI:57970"/>
        <dbReference type="ChEBI" id="CHEBI:59918"/>
        <dbReference type="EC" id="2.3.1.275"/>
    </reaction>
</comment>
<dbReference type="GO" id="GO:0043772">
    <property type="term" value="F:acyl-phosphate glycerol-3-phosphate acyltransferase activity"/>
    <property type="evidence" value="ECO:0007669"/>
    <property type="project" value="UniProtKB-UniRule"/>
</dbReference>
<evidence type="ECO:0000256" key="9">
    <source>
        <dbReference type="ARBA" id="ARBA00023264"/>
    </source>
</evidence>
<comment type="pathway">
    <text evidence="10">Lipid metabolism; phospholipid metabolism.</text>
</comment>
<evidence type="ECO:0000313" key="11">
    <source>
        <dbReference type="EMBL" id="HIX51299.1"/>
    </source>
</evidence>
<feature type="transmembrane region" description="Helical" evidence="10">
    <location>
        <begin position="47"/>
        <end position="74"/>
    </location>
</feature>
<dbReference type="PANTHER" id="PTHR30309">
    <property type="entry name" value="INNER MEMBRANE PROTEIN YGIH"/>
    <property type="match status" value="1"/>
</dbReference>
<organism evidence="11 12">
    <name type="scientific">Candidatus Lachnoclostridium stercoripullorum</name>
    <dbReference type="NCBI Taxonomy" id="2838635"/>
    <lineage>
        <taxon>Bacteria</taxon>
        <taxon>Bacillati</taxon>
        <taxon>Bacillota</taxon>
        <taxon>Clostridia</taxon>
        <taxon>Lachnospirales</taxon>
        <taxon>Lachnospiraceae</taxon>
    </lineage>
</organism>
<evidence type="ECO:0000256" key="4">
    <source>
        <dbReference type="ARBA" id="ARBA00022692"/>
    </source>
</evidence>
<evidence type="ECO:0000256" key="1">
    <source>
        <dbReference type="ARBA" id="ARBA00022475"/>
    </source>
</evidence>
<dbReference type="GO" id="GO:0005886">
    <property type="term" value="C:plasma membrane"/>
    <property type="evidence" value="ECO:0007669"/>
    <property type="project" value="UniProtKB-SubCell"/>
</dbReference>
<evidence type="ECO:0000256" key="10">
    <source>
        <dbReference type="HAMAP-Rule" id="MF_01043"/>
    </source>
</evidence>
<dbReference type="HAMAP" id="MF_01043">
    <property type="entry name" value="PlsY"/>
    <property type="match status" value="1"/>
</dbReference>
<keyword evidence="3 10" id="KW-0808">Transferase</keyword>
<dbReference type="SMART" id="SM01207">
    <property type="entry name" value="G3P_acyltransf"/>
    <property type="match status" value="1"/>
</dbReference>
<keyword evidence="9 10" id="KW-1208">Phospholipid metabolism</keyword>
<dbReference type="GO" id="GO:0008654">
    <property type="term" value="P:phospholipid biosynthetic process"/>
    <property type="evidence" value="ECO:0007669"/>
    <property type="project" value="UniProtKB-UniRule"/>
</dbReference>
<evidence type="ECO:0000256" key="2">
    <source>
        <dbReference type="ARBA" id="ARBA00022516"/>
    </source>
</evidence>
<dbReference type="EC" id="2.3.1.275" evidence="10"/>
<keyword evidence="1 10" id="KW-1003">Cell membrane</keyword>
<evidence type="ECO:0000256" key="6">
    <source>
        <dbReference type="ARBA" id="ARBA00023098"/>
    </source>
</evidence>